<evidence type="ECO:0000313" key="3">
    <source>
        <dbReference type="Proteomes" id="UP000177069"/>
    </source>
</evidence>
<feature type="transmembrane region" description="Helical" evidence="1">
    <location>
        <begin position="322"/>
        <end position="340"/>
    </location>
</feature>
<feature type="transmembrane region" description="Helical" evidence="1">
    <location>
        <begin position="250"/>
        <end position="271"/>
    </location>
</feature>
<evidence type="ECO:0000313" key="2">
    <source>
        <dbReference type="EMBL" id="OGD85425.1"/>
    </source>
</evidence>
<keyword evidence="1" id="KW-0812">Transmembrane</keyword>
<feature type="transmembrane region" description="Helical" evidence="1">
    <location>
        <begin position="78"/>
        <end position="95"/>
    </location>
</feature>
<feature type="transmembrane region" description="Helical" evidence="1">
    <location>
        <begin position="666"/>
        <end position="683"/>
    </location>
</feature>
<feature type="transmembrane region" description="Helical" evidence="1">
    <location>
        <begin position="360"/>
        <end position="376"/>
    </location>
</feature>
<dbReference type="AlphaFoldDB" id="A0A1F5G0R4"/>
<feature type="transmembrane region" description="Helical" evidence="1">
    <location>
        <begin position="388"/>
        <end position="407"/>
    </location>
</feature>
<evidence type="ECO:0008006" key="4">
    <source>
        <dbReference type="Google" id="ProtNLM"/>
    </source>
</evidence>
<dbReference type="EMBL" id="MFBA01000027">
    <property type="protein sequence ID" value="OGD85425.1"/>
    <property type="molecule type" value="Genomic_DNA"/>
</dbReference>
<evidence type="ECO:0000256" key="1">
    <source>
        <dbReference type="SAM" id="Phobius"/>
    </source>
</evidence>
<feature type="transmembrane region" description="Helical" evidence="1">
    <location>
        <begin position="291"/>
        <end position="310"/>
    </location>
</feature>
<accession>A0A1F5G0R4</accession>
<feature type="transmembrane region" description="Helical" evidence="1">
    <location>
        <begin position="136"/>
        <end position="159"/>
    </location>
</feature>
<gene>
    <name evidence="2" type="ORF">A2696_03040</name>
</gene>
<organism evidence="2 3">
    <name type="scientific">Candidatus Curtissbacteria bacterium RIFCSPHIGHO2_01_FULL_41_13</name>
    <dbReference type="NCBI Taxonomy" id="1797745"/>
    <lineage>
        <taxon>Bacteria</taxon>
        <taxon>Candidatus Curtissiibacteriota</taxon>
    </lineage>
</organism>
<comment type="caution">
    <text evidence="2">The sequence shown here is derived from an EMBL/GenBank/DDBJ whole genome shotgun (WGS) entry which is preliminary data.</text>
</comment>
<keyword evidence="1" id="KW-0472">Membrane</keyword>
<sequence length="693" mass="77981">MPALRRFKIKVKLSIIVSWFAAIFCLVLVVYLNFLLVRYLFEGEFAQNIASIEISYIQMAKFWVEGGGLWQPLWYLGYPWHVFYTPLLPALEVLLYKTVGFSFAHAYRVIVGASYILVPATLYLFVWQIGRSKTGALIAAFFYSFIPSVIGLFFAGVRGDTISGIGEPRRFTILVRWGEGPHTVALVFLPLFGLFLSRYLAERKFIDLILTSLFLGLVTLTNAIALWAAFLLLVAFFLSQIAKKDNVIALTRDFLLIGTYTFGLIAFWYNLPFVKTFFREGSGALGNWLALFPWSFIPLLAVFVAVVLVVNKFGGKFRGMPLAVFWFLMLFSLVFAYYVSGDNQTEYVPQVLRLNTEVDMALSVVIGVLISNLFLAHQKLAGKLKIGAMVLAHAVVVVAAGSILLYGTRLFAALPEHTKPFSATRAGDIKNTSEYRVAERLAAMTKGTDQRVFAPANYGFWLNFFEPVPQLRGALFQSSTHFWPDHIYYQVANGGDANITLAWLKIANVGKLVYTTAASAETYKDYRVPPEKFSSVLKQTLTENGDIYFDVPLANDSLAKVVDYKPLLSVKKPKNAIDEQPIFAYARELEKKAERKVRVEKITNGRWRLSGELTEGEAVLFQQTYDSGWKIKGGGWRILKDPLDFTLLVPKKTGQFEIDLIYAKPLSVYLGYLITLITLVVIIKRARRIAKSG</sequence>
<reference evidence="2 3" key="1">
    <citation type="journal article" date="2016" name="Nat. Commun.">
        <title>Thousands of microbial genomes shed light on interconnected biogeochemical processes in an aquifer system.</title>
        <authorList>
            <person name="Anantharaman K."/>
            <person name="Brown C.T."/>
            <person name="Hug L.A."/>
            <person name="Sharon I."/>
            <person name="Castelle C.J."/>
            <person name="Probst A.J."/>
            <person name="Thomas B.C."/>
            <person name="Singh A."/>
            <person name="Wilkins M.J."/>
            <person name="Karaoz U."/>
            <person name="Brodie E.L."/>
            <person name="Williams K.H."/>
            <person name="Hubbard S.S."/>
            <person name="Banfield J.F."/>
        </authorList>
    </citation>
    <scope>NUCLEOTIDE SEQUENCE [LARGE SCALE GENOMIC DNA]</scope>
</reference>
<feature type="transmembrane region" description="Helical" evidence="1">
    <location>
        <begin position="107"/>
        <end position="130"/>
    </location>
</feature>
<feature type="transmembrane region" description="Helical" evidence="1">
    <location>
        <begin position="12"/>
        <end position="34"/>
    </location>
</feature>
<dbReference type="Proteomes" id="UP000177069">
    <property type="component" value="Unassembled WGS sequence"/>
</dbReference>
<feature type="transmembrane region" description="Helical" evidence="1">
    <location>
        <begin position="180"/>
        <end position="201"/>
    </location>
</feature>
<name>A0A1F5G0R4_9BACT</name>
<protein>
    <recommendedName>
        <fullName evidence="4">Membrane protein 6-pyruvoyl-tetrahydropterin synthase-related domain-containing protein</fullName>
    </recommendedName>
</protein>
<keyword evidence="1" id="KW-1133">Transmembrane helix</keyword>
<proteinExistence type="predicted"/>
<feature type="transmembrane region" description="Helical" evidence="1">
    <location>
        <begin position="213"/>
        <end position="238"/>
    </location>
</feature>